<keyword evidence="2" id="KW-0812">Transmembrane</keyword>
<feature type="transmembrane region" description="Helical" evidence="2">
    <location>
        <begin position="99"/>
        <end position="123"/>
    </location>
</feature>
<proteinExistence type="predicted"/>
<evidence type="ECO:0000256" key="2">
    <source>
        <dbReference type="SAM" id="Phobius"/>
    </source>
</evidence>
<sequence>MASTIDVPPVLPPTSTSPQIPPQVLPPYLPPLPPLRRRQARLHQRRQRQPRHLLHPPLSRPVSQPSLSLFRPLLAPQALTTSSLAPTVGSSGFFSNTGAVAGTFTVVGLVGAGLFVAFVVLIVKRRRAKKFDQEIAGTYRCIQSCVIP</sequence>
<accession>A0A9P6B8Z3</accession>
<feature type="region of interest" description="Disordered" evidence="1">
    <location>
        <begin position="1"/>
        <end position="63"/>
    </location>
</feature>
<gene>
    <name evidence="3" type="ORF">BS47DRAFT_1077305</name>
</gene>
<dbReference type="Proteomes" id="UP000886523">
    <property type="component" value="Unassembled WGS sequence"/>
</dbReference>
<evidence type="ECO:0000256" key="1">
    <source>
        <dbReference type="SAM" id="MobiDB-lite"/>
    </source>
</evidence>
<keyword evidence="2" id="KW-0472">Membrane</keyword>
<keyword evidence="4" id="KW-1185">Reference proteome</keyword>
<keyword evidence="2" id="KW-1133">Transmembrane helix</keyword>
<name>A0A9P6B8Z3_9AGAM</name>
<evidence type="ECO:0000313" key="3">
    <source>
        <dbReference type="EMBL" id="KAF9519662.1"/>
    </source>
</evidence>
<organism evidence="3 4">
    <name type="scientific">Hydnum rufescens UP504</name>
    <dbReference type="NCBI Taxonomy" id="1448309"/>
    <lineage>
        <taxon>Eukaryota</taxon>
        <taxon>Fungi</taxon>
        <taxon>Dikarya</taxon>
        <taxon>Basidiomycota</taxon>
        <taxon>Agaricomycotina</taxon>
        <taxon>Agaricomycetes</taxon>
        <taxon>Cantharellales</taxon>
        <taxon>Hydnaceae</taxon>
        <taxon>Hydnum</taxon>
    </lineage>
</organism>
<protein>
    <submittedName>
        <fullName evidence="3">Uncharacterized protein</fullName>
    </submittedName>
</protein>
<comment type="caution">
    <text evidence="3">The sequence shown here is derived from an EMBL/GenBank/DDBJ whole genome shotgun (WGS) entry which is preliminary data.</text>
</comment>
<feature type="compositionally biased region" description="Pro residues" evidence="1">
    <location>
        <begin position="19"/>
        <end position="34"/>
    </location>
</feature>
<evidence type="ECO:0000313" key="4">
    <source>
        <dbReference type="Proteomes" id="UP000886523"/>
    </source>
</evidence>
<dbReference type="AlphaFoldDB" id="A0A9P6B8Z3"/>
<reference evidence="3" key="1">
    <citation type="journal article" date="2020" name="Nat. Commun.">
        <title>Large-scale genome sequencing of mycorrhizal fungi provides insights into the early evolution of symbiotic traits.</title>
        <authorList>
            <person name="Miyauchi S."/>
            <person name="Kiss E."/>
            <person name="Kuo A."/>
            <person name="Drula E."/>
            <person name="Kohler A."/>
            <person name="Sanchez-Garcia M."/>
            <person name="Morin E."/>
            <person name="Andreopoulos B."/>
            <person name="Barry K.W."/>
            <person name="Bonito G."/>
            <person name="Buee M."/>
            <person name="Carver A."/>
            <person name="Chen C."/>
            <person name="Cichocki N."/>
            <person name="Clum A."/>
            <person name="Culley D."/>
            <person name="Crous P.W."/>
            <person name="Fauchery L."/>
            <person name="Girlanda M."/>
            <person name="Hayes R.D."/>
            <person name="Keri Z."/>
            <person name="LaButti K."/>
            <person name="Lipzen A."/>
            <person name="Lombard V."/>
            <person name="Magnuson J."/>
            <person name="Maillard F."/>
            <person name="Murat C."/>
            <person name="Nolan M."/>
            <person name="Ohm R.A."/>
            <person name="Pangilinan J."/>
            <person name="Pereira M.F."/>
            <person name="Perotto S."/>
            <person name="Peter M."/>
            <person name="Pfister S."/>
            <person name="Riley R."/>
            <person name="Sitrit Y."/>
            <person name="Stielow J.B."/>
            <person name="Szollosi G."/>
            <person name="Zifcakova L."/>
            <person name="Stursova M."/>
            <person name="Spatafora J.W."/>
            <person name="Tedersoo L."/>
            <person name="Vaario L.M."/>
            <person name="Yamada A."/>
            <person name="Yan M."/>
            <person name="Wang P."/>
            <person name="Xu J."/>
            <person name="Bruns T."/>
            <person name="Baldrian P."/>
            <person name="Vilgalys R."/>
            <person name="Dunand C."/>
            <person name="Henrissat B."/>
            <person name="Grigoriev I.V."/>
            <person name="Hibbett D."/>
            <person name="Nagy L.G."/>
            <person name="Martin F.M."/>
        </authorList>
    </citation>
    <scope>NUCLEOTIDE SEQUENCE</scope>
    <source>
        <strain evidence="3">UP504</strain>
    </source>
</reference>
<feature type="compositionally biased region" description="Basic residues" evidence="1">
    <location>
        <begin position="35"/>
        <end position="54"/>
    </location>
</feature>
<dbReference type="EMBL" id="MU128916">
    <property type="protein sequence ID" value="KAF9519662.1"/>
    <property type="molecule type" value="Genomic_DNA"/>
</dbReference>